<keyword evidence="3" id="KW-0805">Transcription regulation</keyword>
<feature type="compositionally biased region" description="Polar residues" evidence="6">
    <location>
        <begin position="45"/>
        <end position="67"/>
    </location>
</feature>
<dbReference type="GO" id="GO:0000228">
    <property type="term" value="C:nuclear chromosome"/>
    <property type="evidence" value="ECO:0007669"/>
    <property type="project" value="InterPro"/>
</dbReference>
<evidence type="ECO:0000256" key="1">
    <source>
        <dbReference type="ARBA" id="ARBA00004123"/>
    </source>
</evidence>
<dbReference type="OrthoDB" id="10258327at2759"/>
<feature type="compositionally biased region" description="Basic and acidic residues" evidence="6">
    <location>
        <begin position="216"/>
        <end position="227"/>
    </location>
</feature>
<evidence type="ECO:0000313" key="7">
    <source>
        <dbReference type="EMBL" id="KZO96992.1"/>
    </source>
</evidence>
<feature type="region of interest" description="Disordered" evidence="6">
    <location>
        <begin position="153"/>
        <end position="244"/>
    </location>
</feature>
<evidence type="ECO:0000256" key="3">
    <source>
        <dbReference type="ARBA" id="ARBA00023015"/>
    </source>
</evidence>
<feature type="region of interest" description="Disordered" evidence="6">
    <location>
        <begin position="1"/>
        <end position="125"/>
    </location>
</feature>
<feature type="compositionally biased region" description="Acidic residues" evidence="6">
    <location>
        <begin position="186"/>
        <end position="199"/>
    </location>
</feature>
<dbReference type="Proteomes" id="UP000076738">
    <property type="component" value="Unassembled WGS sequence"/>
</dbReference>
<dbReference type="STRING" id="1330018.A0A167MRK2"/>
<dbReference type="AlphaFoldDB" id="A0A167MRK2"/>
<dbReference type="GO" id="GO:0006338">
    <property type="term" value="P:chromatin remodeling"/>
    <property type="evidence" value="ECO:0007669"/>
    <property type="project" value="InterPro"/>
</dbReference>
<evidence type="ECO:0000256" key="5">
    <source>
        <dbReference type="ARBA" id="ARBA00023242"/>
    </source>
</evidence>
<name>A0A167MRK2_CALVF</name>
<evidence type="ECO:0000313" key="8">
    <source>
        <dbReference type="Proteomes" id="UP000076738"/>
    </source>
</evidence>
<feature type="compositionally biased region" description="Low complexity" evidence="6">
    <location>
        <begin position="156"/>
        <end position="165"/>
    </location>
</feature>
<comment type="subcellular location">
    <subcellularLocation>
        <location evidence="1">Nucleus</location>
    </subcellularLocation>
</comment>
<protein>
    <recommendedName>
        <fullName evidence="9">SNF5-domain-containing protein</fullName>
    </recommendedName>
</protein>
<keyword evidence="5" id="KW-0539">Nucleus</keyword>
<accession>A0A167MRK2</accession>
<feature type="compositionally biased region" description="Polar residues" evidence="6">
    <location>
        <begin position="23"/>
        <end position="32"/>
    </location>
</feature>
<evidence type="ECO:0000256" key="2">
    <source>
        <dbReference type="ARBA" id="ARBA00010239"/>
    </source>
</evidence>
<proteinExistence type="inferred from homology"/>
<reference evidence="7 8" key="1">
    <citation type="journal article" date="2016" name="Mol. Biol. Evol.">
        <title>Comparative Genomics of Early-Diverging Mushroom-Forming Fungi Provides Insights into the Origins of Lignocellulose Decay Capabilities.</title>
        <authorList>
            <person name="Nagy L.G."/>
            <person name="Riley R."/>
            <person name="Tritt A."/>
            <person name="Adam C."/>
            <person name="Daum C."/>
            <person name="Floudas D."/>
            <person name="Sun H."/>
            <person name="Yadav J.S."/>
            <person name="Pangilinan J."/>
            <person name="Larsson K.H."/>
            <person name="Matsuura K."/>
            <person name="Barry K."/>
            <person name="Labutti K."/>
            <person name="Kuo R."/>
            <person name="Ohm R.A."/>
            <person name="Bhattacharya S.S."/>
            <person name="Shirouzu T."/>
            <person name="Yoshinaga Y."/>
            <person name="Martin F.M."/>
            <person name="Grigoriev I.V."/>
            <person name="Hibbett D.S."/>
        </authorList>
    </citation>
    <scope>NUCLEOTIDE SEQUENCE [LARGE SCALE GENOMIC DNA]</scope>
    <source>
        <strain evidence="7 8">TUFC12733</strain>
    </source>
</reference>
<dbReference type="EMBL" id="KV417281">
    <property type="protein sequence ID" value="KZO96992.1"/>
    <property type="molecule type" value="Genomic_DNA"/>
</dbReference>
<comment type="similarity">
    <text evidence="2">Belongs to the SNF5 family.</text>
</comment>
<sequence>MANTALSMPLSHHAPVPTPSPSKPSLQPSAPLTPSIGPIRRSTRSRPASSQGATPAPQGTSGASSSVRYHPYPARTSSAQSVPAATPARSATPAQPAQYAQAQAAAATALPPAQLGPNPRIPRPQKQALVSTFPSRLRTGATLLVQPLHLAPPGPAAAATTAQQPMDGPRSRRGKTINYAELDSFSSEEEEEEDEDGSDYAEGGRRSVGAAAAGKGKKESTELDRSWLGEPPPGRYVGKTPVGPMPVPHITQDAIDKTCTTRECLIPIRVEFDTDTHRVRDCFLWNLYEPHLQPEAFAHQFLTEIDVPQTYADQVVAMIRAQIEDNEGIATFGEDEQEAEEEEGPDCRVFLNLDVQISTYHLMDTIEYSLDPTSSDVLPPALLAHTLASDLSLPPSSKPLIAHALTEELLRRKKDAIDSGVLGGVPQSRARPKEGVGIWREVPPHGWVSGGTPRLEVLSEEELERREGERERAIRRLRRETARQLPVRRRR</sequence>
<feature type="compositionally biased region" description="Low complexity" evidence="6">
    <location>
        <begin position="83"/>
        <end position="115"/>
    </location>
</feature>
<evidence type="ECO:0000256" key="6">
    <source>
        <dbReference type="SAM" id="MobiDB-lite"/>
    </source>
</evidence>
<dbReference type="PANTHER" id="PTHR10019">
    <property type="entry name" value="SNF5"/>
    <property type="match status" value="1"/>
</dbReference>
<dbReference type="InterPro" id="IPR006939">
    <property type="entry name" value="SNF5"/>
</dbReference>
<gene>
    <name evidence="7" type="ORF">CALVIDRAFT_89439</name>
</gene>
<organism evidence="7 8">
    <name type="scientific">Calocera viscosa (strain TUFC12733)</name>
    <dbReference type="NCBI Taxonomy" id="1330018"/>
    <lineage>
        <taxon>Eukaryota</taxon>
        <taxon>Fungi</taxon>
        <taxon>Dikarya</taxon>
        <taxon>Basidiomycota</taxon>
        <taxon>Agaricomycotina</taxon>
        <taxon>Dacrymycetes</taxon>
        <taxon>Dacrymycetales</taxon>
        <taxon>Dacrymycetaceae</taxon>
        <taxon>Calocera</taxon>
    </lineage>
</organism>
<keyword evidence="8" id="KW-1185">Reference proteome</keyword>
<evidence type="ECO:0000256" key="4">
    <source>
        <dbReference type="ARBA" id="ARBA00023163"/>
    </source>
</evidence>
<dbReference type="Pfam" id="PF04855">
    <property type="entry name" value="SNF5"/>
    <property type="match status" value="1"/>
</dbReference>
<keyword evidence="4" id="KW-0804">Transcription</keyword>
<evidence type="ECO:0008006" key="9">
    <source>
        <dbReference type="Google" id="ProtNLM"/>
    </source>
</evidence>